<dbReference type="PANTHER" id="PTHR30093">
    <property type="entry name" value="GENERAL SECRETION PATHWAY PROTEIN G"/>
    <property type="match status" value="1"/>
</dbReference>
<keyword evidence="2" id="KW-1133">Transmembrane helix</keyword>
<dbReference type="Pfam" id="PF07963">
    <property type="entry name" value="N_methyl"/>
    <property type="match status" value="1"/>
</dbReference>
<evidence type="ECO:0000256" key="2">
    <source>
        <dbReference type="SAM" id="Phobius"/>
    </source>
</evidence>
<dbReference type="PATRIC" id="fig|1217705.3.peg.3443"/>
<dbReference type="Proteomes" id="UP000013248">
    <property type="component" value="Unassembled WGS sequence"/>
</dbReference>
<gene>
    <name evidence="3" type="ORF">F900_03552</name>
</gene>
<protein>
    <recommendedName>
        <fullName evidence="5">Prepilin-type N-terminal cleavage/methylation domain-containing protein</fullName>
    </recommendedName>
</protein>
<dbReference type="PROSITE" id="PS00409">
    <property type="entry name" value="PROKAR_NTER_METHYL"/>
    <property type="match status" value="1"/>
</dbReference>
<evidence type="ECO:0000256" key="1">
    <source>
        <dbReference type="ARBA" id="ARBA00022481"/>
    </source>
</evidence>
<comment type="caution">
    <text evidence="3">The sequence shown here is derived from an EMBL/GenBank/DDBJ whole genome shotgun (WGS) entry which is preliminary data.</text>
</comment>
<dbReference type="InterPro" id="IPR000983">
    <property type="entry name" value="Bac_GSPG_pilin"/>
</dbReference>
<dbReference type="SUPFAM" id="SSF54523">
    <property type="entry name" value="Pili subunits"/>
    <property type="match status" value="1"/>
</dbReference>
<dbReference type="InterPro" id="IPR031982">
    <property type="entry name" value="PilE-like"/>
</dbReference>
<evidence type="ECO:0000313" key="4">
    <source>
        <dbReference type="Proteomes" id="UP000013248"/>
    </source>
</evidence>
<name>N9LPD4_9GAMM</name>
<dbReference type="PANTHER" id="PTHR30093:SF47">
    <property type="entry name" value="TYPE IV PILUS NON-CORE MINOR PILIN PILE"/>
    <property type="match status" value="1"/>
</dbReference>
<sequence>MKNILSNRKGFTLIELMVVIVIVALFAAFAIPSYQKYVRRAQASQAQQEIQRIAGELTRWKSRNFNYLGFNLPAQNIQGGYPAASFEIRDGATGNPQLTDTSAAGQNWVIRIIHNDGSNYSFLMTSTGIQCKNKARSNVTFNTCGTGSEKW</sequence>
<dbReference type="GO" id="GO:0015627">
    <property type="term" value="C:type II protein secretion system complex"/>
    <property type="evidence" value="ECO:0007669"/>
    <property type="project" value="InterPro"/>
</dbReference>
<dbReference type="Gene3D" id="3.30.700.10">
    <property type="entry name" value="Glycoprotein, Type 4 Pilin"/>
    <property type="match status" value="1"/>
</dbReference>
<dbReference type="HOGENOM" id="CLU_091705_1_0_6"/>
<dbReference type="GO" id="GO:0015628">
    <property type="term" value="P:protein secretion by the type II secretion system"/>
    <property type="evidence" value="ECO:0007669"/>
    <property type="project" value="InterPro"/>
</dbReference>
<keyword evidence="2" id="KW-0472">Membrane</keyword>
<evidence type="ECO:0008006" key="5">
    <source>
        <dbReference type="Google" id="ProtNLM"/>
    </source>
</evidence>
<accession>N9LPD4</accession>
<dbReference type="NCBIfam" id="TIGR02532">
    <property type="entry name" value="IV_pilin_GFxxxE"/>
    <property type="match status" value="1"/>
</dbReference>
<dbReference type="RefSeq" id="WP_005219520.1">
    <property type="nucleotide sequence ID" value="NZ_JAMOZD010000003.1"/>
</dbReference>
<dbReference type="EMBL" id="APRP01000034">
    <property type="protein sequence ID" value="ENW98078.1"/>
    <property type="molecule type" value="Genomic_DNA"/>
</dbReference>
<dbReference type="Pfam" id="PF16732">
    <property type="entry name" value="ComP_DUS"/>
    <property type="match status" value="1"/>
</dbReference>
<keyword evidence="1" id="KW-0488">Methylation</keyword>
<dbReference type="STRING" id="1217705.F900_03552"/>
<dbReference type="InterPro" id="IPR012902">
    <property type="entry name" value="N_methyl_site"/>
</dbReference>
<dbReference type="GO" id="GO:0043683">
    <property type="term" value="P:type IV pilus assembly"/>
    <property type="evidence" value="ECO:0007669"/>
    <property type="project" value="InterPro"/>
</dbReference>
<dbReference type="eggNOG" id="COG4968">
    <property type="taxonomic scope" value="Bacteria"/>
</dbReference>
<keyword evidence="2" id="KW-0812">Transmembrane</keyword>
<dbReference type="InterPro" id="IPR045584">
    <property type="entry name" value="Pilin-like"/>
</dbReference>
<reference evidence="3 4" key="1">
    <citation type="submission" date="2013-02" db="EMBL/GenBank/DDBJ databases">
        <title>The Genome Sequence of Acinetobacter sp. ANC 3862.</title>
        <authorList>
            <consortium name="The Broad Institute Genome Sequencing Platform"/>
            <consortium name="The Broad Institute Genome Sequencing Center for Infectious Disease"/>
            <person name="Cerqueira G."/>
            <person name="Feldgarden M."/>
            <person name="Courvalin P."/>
            <person name="Perichon B."/>
            <person name="Grillot-Courvalin C."/>
            <person name="Clermont D."/>
            <person name="Rocha E."/>
            <person name="Yoon E.-J."/>
            <person name="Nemec A."/>
            <person name="Walker B."/>
            <person name="Young S.K."/>
            <person name="Zeng Q."/>
            <person name="Gargeya S."/>
            <person name="Fitzgerald M."/>
            <person name="Haas B."/>
            <person name="Abouelleil A."/>
            <person name="Alvarado L."/>
            <person name="Arachchi H.M."/>
            <person name="Berlin A.M."/>
            <person name="Chapman S.B."/>
            <person name="Dewar J."/>
            <person name="Goldberg J."/>
            <person name="Griggs A."/>
            <person name="Gujja S."/>
            <person name="Hansen M."/>
            <person name="Howarth C."/>
            <person name="Imamovic A."/>
            <person name="Larimer J."/>
            <person name="McCowan C."/>
            <person name="Murphy C."/>
            <person name="Neiman D."/>
            <person name="Pearson M."/>
            <person name="Priest M."/>
            <person name="Roberts A."/>
            <person name="Saif S."/>
            <person name="Shea T."/>
            <person name="Sisk P."/>
            <person name="Sykes S."/>
            <person name="Wortman J."/>
            <person name="Nusbaum C."/>
            <person name="Birren B."/>
        </authorList>
    </citation>
    <scope>NUCLEOTIDE SEQUENCE [LARGE SCALE GENOMIC DNA]</scope>
    <source>
        <strain evidence="3 4">ANC 3862</strain>
    </source>
</reference>
<dbReference type="PRINTS" id="PR00813">
    <property type="entry name" value="BCTERIALGSPG"/>
</dbReference>
<dbReference type="AlphaFoldDB" id="N9LPD4"/>
<feature type="transmembrane region" description="Helical" evidence="2">
    <location>
        <begin position="12"/>
        <end position="31"/>
    </location>
</feature>
<proteinExistence type="predicted"/>
<organism evidence="3 4">
    <name type="scientific">Acinetobacter modestus</name>
    <dbReference type="NCBI Taxonomy" id="1776740"/>
    <lineage>
        <taxon>Bacteria</taxon>
        <taxon>Pseudomonadati</taxon>
        <taxon>Pseudomonadota</taxon>
        <taxon>Gammaproteobacteria</taxon>
        <taxon>Moraxellales</taxon>
        <taxon>Moraxellaceae</taxon>
        <taxon>Acinetobacter</taxon>
    </lineage>
</organism>
<evidence type="ECO:0000313" key="3">
    <source>
        <dbReference type="EMBL" id="ENW98078.1"/>
    </source>
</evidence>